<dbReference type="Proteomes" id="UP001500063">
    <property type="component" value="Unassembled WGS sequence"/>
</dbReference>
<name>A0ABP3GJ54_9ACTN</name>
<organism evidence="2 3">
    <name type="scientific">Streptomyces blastmyceticus</name>
    <dbReference type="NCBI Taxonomy" id="68180"/>
    <lineage>
        <taxon>Bacteria</taxon>
        <taxon>Bacillati</taxon>
        <taxon>Actinomycetota</taxon>
        <taxon>Actinomycetes</taxon>
        <taxon>Kitasatosporales</taxon>
        <taxon>Streptomycetaceae</taxon>
        <taxon>Streptomyces</taxon>
    </lineage>
</organism>
<comment type="caution">
    <text evidence="2">The sequence shown here is derived from an EMBL/GenBank/DDBJ whole genome shotgun (WGS) entry which is preliminary data.</text>
</comment>
<evidence type="ECO:0000313" key="3">
    <source>
        <dbReference type="Proteomes" id="UP001500063"/>
    </source>
</evidence>
<feature type="region of interest" description="Disordered" evidence="1">
    <location>
        <begin position="108"/>
        <end position="177"/>
    </location>
</feature>
<evidence type="ECO:0000313" key="2">
    <source>
        <dbReference type="EMBL" id="GAA0347040.1"/>
    </source>
</evidence>
<evidence type="ECO:0000256" key="1">
    <source>
        <dbReference type="SAM" id="MobiDB-lite"/>
    </source>
</evidence>
<feature type="compositionally biased region" description="Basic and acidic residues" evidence="1">
    <location>
        <begin position="148"/>
        <end position="163"/>
    </location>
</feature>
<reference evidence="3" key="1">
    <citation type="journal article" date="2019" name="Int. J. Syst. Evol. Microbiol.">
        <title>The Global Catalogue of Microorganisms (GCM) 10K type strain sequencing project: providing services to taxonomists for standard genome sequencing and annotation.</title>
        <authorList>
            <consortium name="The Broad Institute Genomics Platform"/>
            <consortium name="The Broad Institute Genome Sequencing Center for Infectious Disease"/>
            <person name="Wu L."/>
            <person name="Ma J."/>
        </authorList>
    </citation>
    <scope>NUCLEOTIDE SEQUENCE [LARGE SCALE GENOMIC DNA]</scope>
    <source>
        <strain evidence="3">JCM 4565</strain>
    </source>
</reference>
<accession>A0ABP3GJ54</accession>
<dbReference type="EMBL" id="BAAABW010000013">
    <property type="protein sequence ID" value="GAA0347040.1"/>
    <property type="molecule type" value="Genomic_DNA"/>
</dbReference>
<feature type="compositionally biased region" description="Pro residues" evidence="1">
    <location>
        <begin position="137"/>
        <end position="146"/>
    </location>
</feature>
<dbReference type="RefSeq" id="WP_344117787.1">
    <property type="nucleotide sequence ID" value="NZ_BAAABW010000013.1"/>
</dbReference>
<proteinExistence type="predicted"/>
<keyword evidence="3" id="KW-1185">Reference proteome</keyword>
<protein>
    <submittedName>
        <fullName evidence="2">Helix-turn-helix domain-containing protein</fullName>
    </submittedName>
</protein>
<gene>
    <name evidence="2" type="ORF">GCM10010319_24470</name>
</gene>
<feature type="region of interest" description="Disordered" evidence="1">
    <location>
        <begin position="236"/>
        <end position="281"/>
    </location>
</feature>
<sequence length="344" mass="36640">MYRHVIAPASFFTQVSNEIIRHPRLSSDAVRLLTWQLSLPPGADQPLSKTAERAGIKRAGFMCAKRELTAEGFLHEWRLQNAAGRWSTTQLISSVPLSEEDAALVRNGCPAGGIPTAGGPRTRSVGRSQKNTEENTPNPPAPPSPPDRQADLDAAARPEEKPPLKATAAPQTPAPLLPAPLVEQGAFALAAISHSERQLRLSGQDITALAPIAGQWFHRGADITDLRDALTSGLPPAVHSPAGLTYNRLTRKMPDPPARPQPRADGDQMAASSSRLAGTRECQGTHVQTQLFRPVADEILCRQCRRETAEAEGEPEQASGAVAAALRGAAAVRASLHSLARATA</sequence>